<dbReference type="PROSITE" id="PS51688">
    <property type="entry name" value="ICA"/>
    <property type="match status" value="1"/>
</dbReference>
<dbReference type="AlphaFoldDB" id="A0A1T1NVP7"/>
<sequence>MRFTQFFAVNGTISTSDARTKVVVGASDLGLDFVLALQPKRYRKDVAERVQIEEPTGRMLQASMPTGEIDEDGNAVFANAEVPEVQIRHVDRPGVRTHYGFLAQEVADAIAQCGADPLDCGIWTLDNPADTESRQGLRYEELFAPFAAAIQQQQRLIDQLAARITTLEDRSQ</sequence>
<evidence type="ECO:0000313" key="2">
    <source>
        <dbReference type="EMBL" id="OOW67424.1"/>
    </source>
</evidence>
<accession>A0A1T1NVP7</accession>
<dbReference type="InterPro" id="IPR036388">
    <property type="entry name" value="WH-like_DNA-bd_sf"/>
</dbReference>
<proteinExistence type="predicted"/>
<dbReference type="Gene3D" id="1.10.10.10">
    <property type="entry name" value="Winged helix-like DNA-binding domain superfamily/Winged helix DNA-binding domain"/>
    <property type="match status" value="1"/>
</dbReference>
<protein>
    <recommendedName>
        <fullName evidence="1">Peptidase S74 domain-containing protein</fullName>
    </recommendedName>
</protein>
<dbReference type="Proteomes" id="UP000190559">
    <property type="component" value="Unassembled WGS sequence"/>
</dbReference>
<evidence type="ECO:0000313" key="3">
    <source>
        <dbReference type="Proteomes" id="UP000190559"/>
    </source>
</evidence>
<name>A0A1T1NVP7_9XANT</name>
<organism evidence="2 3">
    <name type="scientific">Xanthomonas axonopodis pv. melhusii</name>
    <dbReference type="NCBI Taxonomy" id="487834"/>
    <lineage>
        <taxon>Bacteria</taxon>
        <taxon>Pseudomonadati</taxon>
        <taxon>Pseudomonadota</taxon>
        <taxon>Gammaproteobacteria</taxon>
        <taxon>Lysobacterales</taxon>
        <taxon>Lysobacteraceae</taxon>
        <taxon>Xanthomonas</taxon>
    </lineage>
</organism>
<dbReference type="EMBL" id="LOJW01000040">
    <property type="protein sequence ID" value="OOW67424.1"/>
    <property type="molecule type" value="Genomic_DNA"/>
</dbReference>
<evidence type="ECO:0000259" key="1">
    <source>
        <dbReference type="PROSITE" id="PS51688"/>
    </source>
</evidence>
<comment type="caution">
    <text evidence="2">The sequence shown here is derived from an EMBL/GenBank/DDBJ whole genome shotgun (WGS) entry which is preliminary data.</text>
</comment>
<dbReference type="InterPro" id="IPR030392">
    <property type="entry name" value="S74_ICA"/>
</dbReference>
<reference evidence="2 3" key="1">
    <citation type="submission" date="2015-12" db="EMBL/GenBank/DDBJ databases">
        <authorList>
            <person name="Shamseldin A."/>
            <person name="Moawad H."/>
            <person name="Abd El-Rahim W.M."/>
            <person name="Sadowsky M.J."/>
        </authorList>
    </citation>
    <scope>NUCLEOTIDE SEQUENCE [LARGE SCALE GENOMIC DNA]</scope>
    <source>
        <strain evidence="2 3">LMG9050</strain>
    </source>
</reference>
<gene>
    <name evidence="2" type="ORF">Xmlh_17310</name>
</gene>
<feature type="domain" description="Peptidase S74" evidence="1">
    <location>
        <begin position="16"/>
        <end position="164"/>
    </location>
</feature>